<evidence type="ECO:0000313" key="2">
    <source>
        <dbReference type="Proteomes" id="UP000183508"/>
    </source>
</evidence>
<name>A0A1I7KCE4_9BACL</name>
<sequence>MTQGTALPQTCDRTCREGGKLIFLSDLFAEHVKTRTDWKIDHPPHDVDARCSFCTRRVRQAYARSDILLTTFTDHDYFPVMSPWLCESCALMFTFGLQNAPNAWSFLAYGTKGEDFTSFFPWDTYELPWYRIPRIRPLLAVAVEGSYKQKHTIFRGKVCYDPNWIIVWRSKPMYAPADIAERVAALENDWRINGYPKPKEIRSTLDPILEPLEEALRDWTRAIIMTHRKKEMESHAE</sequence>
<dbReference type="EMBL" id="FPBV01000015">
    <property type="protein sequence ID" value="SFU95040.1"/>
    <property type="molecule type" value="Genomic_DNA"/>
</dbReference>
<gene>
    <name evidence="1" type="ORF">SAMN05421543_11522</name>
</gene>
<accession>A0A1I7KCE4</accession>
<evidence type="ECO:0000313" key="1">
    <source>
        <dbReference type="EMBL" id="SFU95040.1"/>
    </source>
</evidence>
<dbReference type="RefSeq" id="WP_139234707.1">
    <property type="nucleotide sequence ID" value="NZ_FPBV01000015.1"/>
</dbReference>
<dbReference type="AlphaFoldDB" id="A0A1I7KCE4"/>
<proteinExistence type="predicted"/>
<keyword evidence="2" id="KW-1185">Reference proteome</keyword>
<protein>
    <submittedName>
        <fullName evidence="1">Uncharacterized protein</fullName>
    </submittedName>
</protein>
<organism evidence="1 2">
    <name type="scientific">Alicyclobacillus macrosporangiidus</name>
    <dbReference type="NCBI Taxonomy" id="392015"/>
    <lineage>
        <taxon>Bacteria</taxon>
        <taxon>Bacillati</taxon>
        <taxon>Bacillota</taxon>
        <taxon>Bacilli</taxon>
        <taxon>Bacillales</taxon>
        <taxon>Alicyclobacillaceae</taxon>
        <taxon>Alicyclobacillus</taxon>
    </lineage>
</organism>
<reference evidence="2" key="1">
    <citation type="submission" date="2016-10" db="EMBL/GenBank/DDBJ databases">
        <authorList>
            <person name="Varghese N."/>
        </authorList>
    </citation>
    <scope>NUCLEOTIDE SEQUENCE [LARGE SCALE GENOMIC DNA]</scope>
    <source>
        <strain evidence="2">DSM 17980</strain>
    </source>
</reference>
<dbReference type="STRING" id="392015.SAMN05421543_11522"/>
<dbReference type="Proteomes" id="UP000183508">
    <property type="component" value="Unassembled WGS sequence"/>
</dbReference>